<keyword evidence="7" id="KW-0249">Electron transport</keyword>
<reference evidence="15" key="1">
    <citation type="submission" date="2016-10" db="EMBL/GenBank/DDBJ databases">
        <authorList>
            <person name="Varghese N."/>
            <person name="Submissions S."/>
        </authorList>
    </citation>
    <scope>NUCLEOTIDE SEQUENCE [LARGE SCALE GENOMIC DNA]</scope>
    <source>
        <strain evidence="15">ES.061</strain>
    </source>
</reference>
<dbReference type="PANTHER" id="PTHR11961">
    <property type="entry name" value="CYTOCHROME C"/>
    <property type="match status" value="1"/>
</dbReference>
<dbReference type="InterPro" id="IPR002327">
    <property type="entry name" value="Cyt_c_1A/1B"/>
</dbReference>
<evidence type="ECO:0000256" key="9">
    <source>
        <dbReference type="ARBA" id="ARBA00023004"/>
    </source>
</evidence>
<dbReference type="EMBL" id="FNSL01000002">
    <property type="protein sequence ID" value="SEC14103.1"/>
    <property type="molecule type" value="Genomic_DNA"/>
</dbReference>
<dbReference type="AlphaFoldDB" id="A0A1H4Q387"/>
<dbReference type="GO" id="GO:0020037">
    <property type="term" value="F:heme binding"/>
    <property type="evidence" value="ECO:0007669"/>
    <property type="project" value="InterPro"/>
</dbReference>
<evidence type="ECO:0000256" key="7">
    <source>
        <dbReference type="ARBA" id="ARBA00022982"/>
    </source>
</evidence>
<keyword evidence="3" id="KW-1003">Cell membrane</keyword>
<evidence type="ECO:0000259" key="13">
    <source>
        <dbReference type="PROSITE" id="PS51007"/>
    </source>
</evidence>
<dbReference type="InterPro" id="IPR009056">
    <property type="entry name" value="Cyt_c-like_dom"/>
</dbReference>
<keyword evidence="2" id="KW-0813">Transport</keyword>
<dbReference type="RefSeq" id="WP_090330095.1">
    <property type="nucleotide sequence ID" value="NZ_FNSL01000002.1"/>
</dbReference>
<keyword evidence="9 11" id="KW-0408">Iron</keyword>
<evidence type="ECO:0000256" key="1">
    <source>
        <dbReference type="ARBA" id="ARBA00004162"/>
    </source>
</evidence>
<evidence type="ECO:0000256" key="6">
    <source>
        <dbReference type="ARBA" id="ARBA00022723"/>
    </source>
</evidence>
<dbReference type="GO" id="GO:0005886">
    <property type="term" value="C:plasma membrane"/>
    <property type="evidence" value="ECO:0007669"/>
    <property type="project" value="UniProtKB-SubCell"/>
</dbReference>
<evidence type="ECO:0000256" key="8">
    <source>
        <dbReference type="ARBA" id="ARBA00022989"/>
    </source>
</evidence>
<feature type="chain" id="PRO_5011685218" evidence="12">
    <location>
        <begin position="24"/>
        <end position="246"/>
    </location>
</feature>
<name>A0A1H4Q387_9HYPH</name>
<dbReference type="FunFam" id="1.10.760.10:FF:000026">
    <property type="entry name" value="Cytochrome C, membrane-bound"/>
    <property type="match status" value="1"/>
</dbReference>
<accession>A0A1H4Q387</accession>
<dbReference type="PROSITE" id="PS51007">
    <property type="entry name" value="CYTC"/>
    <property type="match status" value="1"/>
</dbReference>
<keyword evidence="5" id="KW-0812">Transmembrane</keyword>
<keyword evidence="15" id="KW-1185">Reference proteome</keyword>
<dbReference type="InterPro" id="IPR036909">
    <property type="entry name" value="Cyt_c-like_dom_sf"/>
</dbReference>
<dbReference type="SUPFAM" id="SSF46626">
    <property type="entry name" value="Cytochrome c"/>
    <property type="match status" value="2"/>
</dbReference>
<protein>
    <submittedName>
        <fullName evidence="14">Sulfite dehydrogenase (Cytochrome) subunit SorB</fullName>
    </submittedName>
</protein>
<evidence type="ECO:0000256" key="2">
    <source>
        <dbReference type="ARBA" id="ARBA00022448"/>
    </source>
</evidence>
<evidence type="ECO:0000313" key="14">
    <source>
        <dbReference type="EMBL" id="SEC14103.1"/>
    </source>
</evidence>
<feature type="domain" description="Cytochrome c" evidence="13">
    <location>
        <begin position="32"/>
        <end position="132"/>
    </location>
</feature>
<organism evidence="14 15">
    <name type="scientific">Nitratireductor aquibiodomus</name>
    <dbReference type="NCBI Taxonomy" id="204799"/>
    <lineage>
        <taxon>Bacteria</taxon>
        <taxon>Pseudomonadati</taxon>
        <taxon>Pseudomonadota</taxon>
        <taxon>Alphaproteobacteria</taxon>
        <taxon>Hyphomicrobiales</taxon>
        <taxon>Phyllobacteriaceae</taxon>
        <taxon>Nitratireductor</taxon>
    </lineage>
</organism>
<evidence type="ECO:0000256" key="10">
    <source>
        <dbReference type="ARBA" id="ARBA00023136"/>
    </source>
</evidence>
<evidence type="ECO:0000313" key="15">
    <source>
        <dbReference type="Proteomes" id="UP000199064"/>
    </source>
</evidence>
<dbReference type="Proteomes" id="UP000199064">
    <property type="component" value="Unassembled WGS sequence"/>
</dbReference>
<keyword evidence="8" id="KW-1133">Transmembrane helix</keyword>
<dbReference type="Gene3D" id="1.10.760.10">
    <property type="entry name" value="Cytochrome c-like domain"/>
    <property type="match status" value="2"/>
</dbReference>
<sequence length="246" mass="26714">MKLARVRLGVVGLALFAATPALADVQAGLADADTAKGEKLFKRCFACHTIDKDGKNKVGPNLYGVVGKSVAQVEGYSYSPAMKAYGGEWTVERLDAYLLQPRAEVKGTKMAFAGLKKEEDRVNLIAYLGTFSDTPVQSGAAVEEAAPAEQTASAEPAKGDVQEIEGDFGRLKVAPGVDTTFYACTACHSEMIVAQQGLTREGWDEMLEWMVDEQGMDDIPEPDRTEILDYLATHYNEDRPNFPNPN</sequence>
<gene>
    <name evidence="14" type="ORF">SAMN05216452_3913</name>
</gene>
<evidence type="ECO:0000256" key="5">
    <source>
        <dbReference type="ARBA" id="ARBA00022692"/>
    </source>
</evidence>
<keyword evidence="12" id="KW-0732">Signal</keyword>
<keyword evidence="10" id="KW-0472">Membrane</keyword>
<keyword evidence="4 11" id="KW-0349">Heme</keyword>
<proteinExistence type="predicted"/>
<evidence type="ECO:0000256" key="3">
    <source>
        <dbReference type="ARBA" id="ARBA00022475"/>
    </source>
</evidence>
<comment type="subcellular location">
    <subcellularLocation>
        <location evidence="1">Cell membrane</location>
        <topology evidence="1">Single-pass membrane protein</topology>
    </subcellularLocation>
</comment>
<feature type="signal peptide" evidence="12">
    <location>
        <begin position="1"/>
        <end position="23"/>
    </location>
</feature>
<evidence type="ECO:0000256" key="11">
    <source>
        <dbReference type="PROSITE-ProRule" id="PRU00433"/>
    </source>
</evidence>
<keyword evidence="6 11" id="KW-0479">Metal-binding</keyword>
<dbReference type="PRINTS" id="PR00604">
    <property type="entry name" value="CYTCHRMECIAB"/>
</dbReference>
<dbReference type="Pfam" id="PF00034">
    <property type="entry name" value="Cytochrom_C"/>
    <property type="match status" value="1"/>
</dbReference>
<evidence type="ECO:0000256" key="12">
    <source>
        <dbReference type="SAM" id="SignalP"/>
    </source>
</evidence>
<dbReference type="GO" id="GO:0046872">
    <property type="term" value="F:metal ion binding"/>
    <property type="evidence" value="ECO:0007669"/>
    <property type="project" value="UniProtKB-KW"/>
</dbReference>
<evidence type="ECO:0000256" key="4">
    <source>
        <dbReference type="ARBA" id="ARBA00022617"/>
    </source>
</evidence>
<dbReference type="GO" id="GO:0009055">
    <property type="term" value="F:electron transfer activity"/>
    <property type="evidence" value="ECO:0007669"/>
    <property type="project" value="InterPro"/>
</dbReference>